<feature type="binding site" evidence="4">
    <location>
        <position position="95"/>
    </location>
    <ligand>
        <name>Mg(2+)</name>
        <dbReference type="ChEBI" id="CHEBI:18420"/>
        <label>1</label>
        <note>catalytic</note>
    </ligand>
</feature>
<dbReference type="GO" id="GO:0046872">
    <property type="term" value="F:metal ion binding"/>
    <property type="evidence" value="ECO:0007669"/>
    <property type="project" value="UniProtKB-KW"/>
</dbReference>
<feature type="binding site" evidence="4">
    <location>
        <position position="92"/>
    </location>
    <ligand>
        <name>Mg(2+)</name>
        <dbReference type="ChEBI" id="CHEBI:18420"/>
        <label>1</label>
        <note>catalytic</note>
    </ligand>
</feature>
<gene>
    <name evidence="5" type="ORF">KHB02_17070</name>
</gene>
<reference evidence="5" key="1">
    <citation type="submission" date="2021-05" db="EMBL/GenBank/DDBJ databases">
        <title>Novel Bacillus species.</title>
        <authorList>
            <person name="Liu G."/>
        </authorList>
    </citation>
    <scope>NUCLEOTIDE SEQUENCE</scope>
    <source>
        <strain evidence="5">FJAT-50051</strain>
    </source>
</reference>
<dbReference type="SUPFAM" id="SSF56655">
    <property type="entry name" value="Carbohydrate phosphatase"/>
    <property type="match status" value="1"/>
</dbReference>
<keyword evidence="2" id="KW-0378">Hydrolase</keyword>
<dbReference type="AlphaFoldDB" id="A0A942T0V6"/>
<evidence type="ECO:0000256" key="3">
    <source>
        <dbReference type="ARBA" id="ARBA00022842"/>
    </source>
</evidence>
<dbReference type="InterPro" id="IPR000760">
    <property type="entry name" value="Inositol_monophosphatase-like"/>
</dbReference>
<dbReference type="PANTHER" id="PTHR20854:SF4">
    <property type="entry name" value="INOSITOL-1-MONOPHOSPHATASE-RELATED"/>
    <property type="match status" value="1"/>
</dbReference>
<feature type="binding site" evidence="4">
    <location>
        <position position="76"/>
    </location>
    <ligand>
        <name>Mg(2+)</name>
        <dbReference type="ChEBI" id="CHEBI:18420"/>
        <label>1</label>
        <note>catalytic</note>
    </ligand>
</feature>
<dbReference type="CDD" id="cd01637">
    <property type="entry name" value="IMPase_like"/>
    <property type="match status" value="1"/>
</dbReference>
<dbReference type="GO" id="GO:0008934">
    <property type="term" value="F:inositol monophosphate 1-phosphatase activity"/>
    <property type="evidence" value="ECO:0007669"/>
    <property type="project" value="TreeGrafter"/>
</dbReference>
<evidence type="ECO:0008006" key="6">
    <source>
        <dbReference type="Google" id="ProtNLM"/>
    </source>
</evidence>
<feature type="binding site" evidence="4">
    <location>
        <position position="218"/>
    </location>
    <ligand>
        <name>Mg(2+)</name>
        <dbReference type="ChEBI" id="CHEBI:18420"/>
        <label>1</label>
        <note>catalytic</note>
    </ligand>
</feature>
<dbReference type="GO" id="GO:0006020">
    <property type="term" value="P:inositol metabolic process"/>
    <property type="evidence" value="ECO:0007669"/>
    <property type="project" value="TreeGrafter"/>
</dbReference>
<comment type="caution">
    <text evidence="5">The sequence shown here is derived from an EMBL/GenBank/DDBJ whole genome shotgun (WGS) entry which is preliminary data.</text>
</comment>
<dbReference type="Pfam" id="PF00459">
    <property type="entry name" value="Inositol_P"/>
    <property type="match status" value="1"/>
</dbReference>
<keyword evidence="1 4" id="KW-0479">Metal-binding</keyword>
<protein>
    <recommendedName>
        <fullName evidence="6">Inositol monophosphatase</fullName>
    </recommendedName>
</protein>
<dbReference type="GO" id="GO:0007165">
    <property type="term" value="P:signal transduction"/>
    <property type="evidence" value="ECO:0007669"/>
    <property type="project" value="TreeGrafter"/>
</dbReference>
<dbReference type="Gene3D" id="3.30.540.10">
    <property type="entry name" value="Fructose-1,6-Bisphosphatase, subunit A, domain 1"/>
    <property type="match status" value="1"/>
</dbReference>
<dbReference type="PROSITE" id="PS00629">
    <property type="entry name" value="IMP_1"/>
    <property type="match status" value="1"/>
</dbReference>
<dbReference type="InterPro" id="IPR020583">
    <property type="entry name" value="Inositol_monoP_metal-BS"/>
</dbReference>
<comment type="cofactor">
    <cofactor evidence="4">
        <name>Mg(2+)</name>
        <dbReference type="ChEBI" id="CHEBI:18420"/>
    </cofactor>
</comment>
<evidence type="ECO:0000256" key="2">
    <source>
        <dbReference type="ARBA" id="ARBA00022801"/>
    </source>
</evidence>
<dbReference type="PRINTS" id="PR00377">
    <property type="entry name" value="IMPHPHTASES"/>
</dbReference>
<dbReference type="PANTHER" id="PTHR20854">
    <property type="entry name" value="INOSITOL MONOPHOSPHATASE"/>
    <property type="match status" value="1"/>
</dbReference>
<organism evidence="5">
    <name type="scientific">Neobacillus citreus</name>
    <dbReference type="NCBI Taxonomy" id="2833578"/>
    <lineage>
        <taxon>Bacteria</taxon>
        <taxon>Bacillati</taxon>
        <taxon>Bacillota</taxon>
        <taxon>Bacilli</taxon>
        <taxon>Bacillales</taxon>
        <taxon>Bacillaceae</taxon>
        <taxon>Neobacillus</taxon>
    </lineage>
</organism>
<proteinExistence type="predicted"/>
<accession>A0A942T0V6</accession>
<keyword evidence="3 4" id="KW-0460">Magnesium</keyword>
<dbReference type="EMBL" id="JAGYPE010000003">
    <property type="protein sequence ID" value="MBS4183106.1"/>
    <property type="molecule type" value="Genomic_DNA"/>
</dbReference>
<evidence type="ECO:0000256" key="1">
    <source>
        <dbReference type="ARBA" id="ARBA00022723"/>
    </source>
</evidence>
<evidence type="ECO:0000256" key="4">
    <source>
        <dbReference type="PIRSR" id="PIRSR600760-2"/>
    </source>
</evidence>
<dbReference type="Gene3D" id="3.40.190.80">
    <property type="match status" value="1"/>
</dbReference>
<name>A0A942T0V6_9BACI</name>
<evidence type="ECO:0000313" key="5">
    <source>
        <dbReference type="EMBL" id="MBS4183106.1"/>
    </source>
</evidence>
<sequence length="278" mass="29015">MDTTTTDDTLRRDDTALATALVTDAARLAARMRDDGLRTEHKSSVADVVTAADRAAEAAVLATLRRERPDDDVVGEEGADVATGAARRWFVDPVDGTFNFVSGLTAWCSAVALEQDGAVLASAVHRPETGETWAAGPDGTTRDGTVVAPLDDAPLAASGVATFLGTGDLRDPATTAVFARVVAAAATVRLSGSGSCDLADVAAGRLGLWLQVDCADWDWLPGRALVEGVGGAWRVVEHGDRRWYLAGRPTAVDEAAELITSKPAAGQSEPGTVTTRFW</sequence>